<feature type="compositionally biased region" description="Polar residues" evidence="1">
    <location>
        <begin position="257"/>
        <end position="266"/>
    </location>
</feature>
<comment type="caution">
    <text evidence="2">The sequence shown here is derived from an EMBL/GenBank/DDBJ whole genome shotgun (WGS) entry which is preliminary data.</text>
</comment>
<organism evidence="2 3">
    <name type="scientific">Marasmius tenuissimus</name>
    <dbReference type="NCBI Taxonomy" id="585030"/>
    <lineage>
        <taxon>Eukaryota</taxon>
        <taxon>Fungi</taxon>
        <taxon>Dikarya</taxon>
        <taxon>Basidiomycota</taxon>
        <taxon>Agaricomycotina</taxon>
        <taxon>Agaricomycetes</taxon>
        <taxon>Agaricomycetidae</taxon>
        <taxon>Agaricales</taxon>
        <taxon>Marasmiineae</taxon>
        <taxon>Marasmiaceae</taxon>
        <taxon>Marasmius</taxon>
    </lineage>
</organism>
<evidence type="ECO:0000313" key="2">
    <source>
        <dbReference type="EMBL" id="KAL0065281.1"/>
    </source>
</evidence>
<gene>
    <name evidence="2" type="ORF">AAF712_007793</name>
</gene>
<sequence length="293" mass="31708">MGSTFHAHRRGTEAMPGLEDRLGSEGSTLEGSDDPLSGLLSKTAVGVIGLIAEPKVLGYLYYNASSKTRGRDVNVATVDATAFTVEYSNLSPHSADLAFLKYTERKGRSLCLTLTWSIPHLAMENCYSSSHFKTATHVNKTQVYQVNRTTGSVLPMAYRYAHQAAPRSEGEAILDDDTSETTITVFPDAKTTQPSLFSAITNTVSSVSSMLSPLPTPPSRAVNSHESDSHDTFNVDDPNAGASTTPFVTGEEGNPSGLRSTDTSDSTLDEFSAIPEHEFLDVYPWVFKQVERS</sequence>
<dbReference type="EMBL" id="JBBXMP010000050">
    <property type="protein sequence ID" value="KAL0065281.1"/>
    <property type="molecule type" value="Genomic_DNA"/>
</dbReference>
<proteinExistence type="predicted"/>
<keyword evidence="3" id="KW-1185">Reference proteome</keyword>
<evidence type="ECO:0000256" key="1">
    <source>
        <dbReference type="SAM" id="MobiDB-lite"/>
    </source>
</evidence>
<name>A0ABR2ZW24_9AGAR</name>
<reference evidence="2 3" key="1">
    <citation type="submission" date="2024-05" db="EMBL/GenBank/DDBJ databases">
        <title>A draft genome resource for the thread blight pathogen Marasmius tenuissimus strain MS-2.</title>
        <authorList>
            <person name="Yulfo-Soto G.E."/>
            <person name="Baruah I.K."/>
            <person name="Amoako-Attah I."/>
            <person name="Bukari Y."/>
            <person name="Meinhardt L.W."/>
            <person name="Bailey B.A."/>
            <person name="Cohen S.P."/>
        </authorList>
    </citation>
    <scope>NUCLEOTIDE SEQUENCE [LARGE SCALE GENOMIC DNA]</scope>
    <source>
        <strain evidence="2 3">MS-2</strain>
    </source>
</reference>
<dbReference type="Proteomes" id="UP001437256">
    <property type="component" value="Unassembled WGS sequence"/>
</dbReference>
<feature type="compositionally biased region" description="Basic and acidic residues" evidence="1">
    <location>
        <begin position="223"/>
        <end position="233"/>
    </location>
</feature>
<feature type="region of interest" description="Disordered" evidence="1">
    <location>
        <begin position="209"/>
        <end position="267"/>
    </location>
</feature>
<protein>
    <submittedName>
        <fullName evidence="2">Uncharacterized protein</fullName>
    </submittedName>
</protein>
<feature type="region of interest" description="Disordered" evidence="1">
    <location>
        <begin position="1"/>
        <end position="34"/>
    </location>
</feature>
<accession>A0ABR2ZW24</accession>
<evidence type="ECO:0000313" key="3">
    <source>
        <dbReference type="Proteomes" id="UP001437256"/>
    </source>
</evidence>